<proteinExistence type="inferred from homology"/>
<dbReference type="InterPro" id="IPR044672">
    <property type="entry name" value="MOCS2A"/>
</dbReference>
<dbReference type="PANTHER" id="PTHR33359:SF1">
    <property type="entry name" value="MOLYBDOPTERIN SYNTHASE SULFUR CARRIER SUBUNIT"/>
    <property type="match status" value="1"/>
</dbReference>
<dbReference type="Pfam" id="PF02597">
    <property type="entry name" value="ThiS"/>
    <property type="match status" value="1"/>
</dbReference>
<accession>A0AAE3JT64</accession>
<dbReference type="GO" id="GO:1990133">
    <property type="term" value="C:molybdopterin adenylyltransferase complex"/>
    <property type="evidence" value="ECO:0007669"/>
    <property type="project" value="TreeGrafter"/>
</dbReference>
<dbReference type="RefSeq" id="WP_317902368.1">
    <property type="nucleotide sequence ID" value="NZ_JAIRBC010000014.1"/>
</dbReference>
<comment type="similarity">
    <text evidence="2">Belongs to the MoaD family.</text>
</comment>
<dbReference type="CDD" id="cd00754">
    <property type="entry name" value="Ubl_MoaD"/>
    <property type="match status" value="1"/>
</dbReference>
<dbReference type="PANTHER" id="PTHR33359">
    <property type="entry name" value="MOLYBDOPTERIN SYNTHASE SULFUR CARRIER SUBUNIT"/>
    <property type="match status" value="1"/>
</dbReference>
<dbReference type="InterPro" id="IPR012675">
    <property type="entry name" value="Beta-grasp_dom_sf"/>
</dbReference>
<dbReference type="Proteomes" id="UP001200642">
    <property type="component" value="Unassembled WGS sequence"/>
</dbReference>
<dbReference type="InterPro" id="IPR016155">
    <property type="entry name" value="Mopterin_synth/thiamin_S_b"/>
</dbReference>
<name>A0AAE3JT64_9FLAO</name>
<gene>
    <name evidence="4" type="ORF">K8352_10720</name>
</gene>
<sequence length="81" mass="8645">MNILLFGITKDIVGSSSLSLPHSQASKIGTVRELKIYLGKNYPKLQELSSLAVAVNNTYAEDVVKIGNFDEIAIIPPVSGG</sequence>
<dbReference type="SUPFAM" id="SSF54285">
    <property type="entry name" value="MoaD/ThiS"/>
    <property type="match status" value="1"/>
</dbReference>
<dbReference type="InterPro" id="IPR003749">
    <property type="entry name" value="ThiS/MoaD-like"/>
</dbReference>
<dbReference type="GO" id="GO:0000166">
    <property type="term" value="F:nucleotide binding"/>
    <property type="evidence" value="ECO:0007669"/>
    <property type="project" value="UniProtKB-KW"/>
</dbReference>
<evidence type="ECO:0000256" key="3">
    <source>
        <dbReference type="ARBA" id="ARBA00024247"/>
    </source>
</evidence>
<keyword evidence="5" id="KW-1185">Reference proteome</keyword>
<evidence type="ECO:0000313" key="5">
    <source>
        <dbReference type="Proteomes" id="UP001200642"/>
    </source>
</evidence>
<evidence type="ECO:0000313" key="4">
    <source>
        <dbReference type="EMBL" id="MCG2461222.1"/>
    </source>
</evidence>
<evidence type="ECO:0000256" key="1">
    <source>
        <dbReference type="ARBA" id="ARBA00022741"/>
    </source>
</evidence>
<dbReference type="EMBL" id="JAIRBC010000014">
    <property type="protein sequence ID" value="MCG2461222.1"/>
    <property type="molecule type" value="Genomic_DNA"/>
</dbReference>
<reference evidence="4" key="1">
    <citation type="submission" date="2023-02" db="EMBL/GenBank/DDBJ databases">
        <title>Genome of Flavobacteriaceae gen. nov. sp. strain F89.</title>
        <authorList>
            <person name="Wang Y."/>
        </authorList>
    </citation>
    <scope>NUCLEOTIDE SEQUENCE</scope>
    <source>
        <strain evidence="4">F89</strain>
    </source>
</reference>
<keyword evidence="1" id="KW-0547">Nucleotide-binding</keyword>
<dbReference type="Gene3D" id="3.10.20.30">
    <property type="match status" value="1"/>
</dbReference>
<dbReference type="AlphaFoldDB" id="A0AAE3JT64"/>
<protein>
    <recommendedName>
        <fullName evidence="3">Molybdopterin synthase sulfur carrier subunit</fullName>
    </recommendedName>
</protein>
<evidence type="ECO:0000256" key="2">
    <source>
        <dbReference type="ARBA" id="ARBA00024200"/>
    </source>
</evidence>
<comment type="caution">
    <text evidence="4">The sequence shown here is derived from an EMBL/GenBank/DDBJ whole genome shotgun (WGS) entry which is preliminary data.</text>
</comment>
<dbReference type="GO" id="GO:0006777">
    <property type="term" value="P:Mo-molybdopterin cofactor biosynthetic process"/>
    <property type="evidence" value="ECO:0007669"/>
    <property type="project" value="InterPro"/>
</dbReference>
<organism evidence="4 5">
    <name type="scientific">Cerina litoralis</name>
    <dbReference type="NCBI Taxonomy" id="2874477"/>
    <lineage>
        <taxon>Bacteria</taxon>
        <taxon>Pseudomonadati</taxon>
        <taxon>Bacteroidota</taxon>
        <taxon>Flavobacteriia</taxon>
        <taxon>Flavobacteriales</taxon>
        <taxon>Flavobacteriaceae</taxon>
        <taxon>Cerina</taxon>
    </lineage>
</organism>